<evidence type="ECO:0000313" key="2">
    <source>
        <dbReference type="Proteomes" id="UP001605036"/>
    </source>
</evidence>
<gene>
    <name evidence="1" type="ORF">R1flu_020411</name>
</gene>
<proteinExistence type="predicted"/>
<sequence>MEVLVYINIHLPLQYGSNYLTTLWDLSTFGTLGVGGTLVCLVDSLTSGRPSPALSQGNVKSEGLSLWGMEVPEEAMGNYRPSR</sequence>
<dbReference type="Proteomes" id="UP001605036">
    <property type="component" value="Unassembled WGS sequence"/>
</dbReference>
<protein>
    <submittedName>
        <fullName evidence="1">Uncharacterized protein</fullName>
    </submittedName>
</protein>
<evidence type="ECO:0000313" key="1">
    <source>
        <dbReference type="EMBL" id="KAL2652283.1"/>
    </source>
</evidence>
<accession>A0ABD1ZLF3</accession>
<comment type="caution">
    <text evidence="1">The sequence shown here is derived from an EMBL/GenBank/DDBJ whole genome shotgun (WGS) entry which is preliminary data.</text>
</comment>
<organism evidence="1 2">
    <name type="scientific">Riccia fluitans</name>
    <dbReference type="NCBI Taxonomy" id="41844"/>
    <lineage>
        <taxon>Eukaryota</taxon>
        <taxon>Viridiplantae</taxon>
        <taxon>Streptophyta</taxon>
        <taxon>Embryophyta</taxon>
        <taxon>Marchantiophyta</taxon>
        <taxon>Marchantiopsida</taxon>
        <taxon>Marchantiidae</taxon>
        <taxon>Marchantiales</taxon>
        <taxon>Ricciaceae</taxon>
        <taxon>Riccia</taxon>
    </lineage>
</organism>
<name>A0ABD1ZLF3_9MARC</name>
<dbReference type="EMBL" id="JBHFFA010000001">
    <property type="protein sequence ID" value="KAL2652283.1"/>
    <property type="molecule type" value="Genomic_DNA"/>
</dbReference>
<reference evidence="1 2" key="1">
    <citation type="submission" date="2024-09" db="EMBL/GenBank/DDBJ databases">
        <title>Chromosome-scale assembly of Riccia fluitans.</title>
        <authorList>
            <person name="Paukszto L."/>
            <person name="Sawicki J."/>
            <person name="Karawczyk K."/>
            <person name="Piernik-Szablinska J."/>
            <person name="Szczecinska M."/>
            <person name="Mazdziarz M."/>
        </authorList>
    </citation>
    <scope>NUCLEOTIDE SEQUENCE [LARGE SCALE GENOMIC DNA]</scope>
    <source>
        <strain evidence="1">Rf_01</strain>
        <tissue evidence="1">Aerial parts of the thallus</tissue>
    </source>
</reference>
<dbReference type="AlphaFoldDB" id="A0ABD1ZLF3"/>
<keyword evidence="2" id="KW-1185">Reference proteome</keyword>